<accession>G4TUZ3</accession>
<comment type="caution">
    <text evidence="3">The sequence shown here is derived from an EMBL/GenBank/DDBJ whole genome shotgun (WGS) entry which is preliminary data.</text>
</comment>
<dbReference type="GO" id="GO:0005789">
    <property type="term" value="C:endoplasmic reticulum membrane"/>
    <property type="evidence" value="ECO:0007669"/>
    <property type="project" value="TreeGrafter"/>
</dbReference>
<protein>
    <submittedName>
        <fullName evidence="3">Related to ALG11 protein</fullName>
    </submittedName>
</protein>
<dbReference type="AlphaFoldDB" id="G4TUZ3"/>
<name>G4TUZ3_SERID</name>
<dbReference type="InterPro" id="IPR001296">
    <property type="entry name" value="Glyco_trans_1"/>
</dbReference>
<dbReference type="InParanoid" id="G4TUZ3"/>
<organism evidence="3 4">
    <name type="scientific">Serendipita indica (strain DSM 11827)</name>
    <name type="common">Root endophyte fungus</name>
    <name type="synonym">Piriformospora indica</name>
    <dbReference type="NCBI Taxonomy" id="1109443"/>
    <lineage>
        <taxon>Eukaryota</taxon>
        <taxon>Fungi</taxon>
        <taxon>Dikarya</taxon>
        <taxon>Basidiomycota</taxon>
        <taxon>Agaricomycotina</taxon>
        <taxon>Agaricomycetes</taxon>
        <taxon>Sebacinales</taxon>
        <taxon>Serendipitaceae</taxon>
        <taxon>Serendipita</taxon>
    </lineage>
</organism>
<evidence type="ECO:0000313" key="3">
    <source>
        <dbReference type="EMBL" id="CCA75133.1"/>
    </source>
</evidence>
<dbReference type="STRING" id="1109443.G4TUZ3"/>
<dbReference type="Pfam" id="PF00534">
    <property type="entry name" value="Glycos_transf_1"/>
    <property type="match status" value="1"/>
</dbReference>
<dbReference type="GO" id="GO:0004377">
    <property type="term" value="F:GDP-Man:Man(3)GlcNAc(2)-PP-Dol alpha-1,2-mannosyltransferase activity"/>
    <property type="evidence" value="ECO:0007669"/>
    <property type="project" value="InterPro"/>
</dbReference>
<dbReference type="SUPFAM" id="SSF53756">
    <property type="entry name" value="UDP-Glycosyltransferase/glycogen phosphorylase"/>
    <property type="match status" value="1"/>
</dbReference>
<dbReference type="PANTHER" id="PTHR45919">
    <property type="entry name" value="GDP-MAN:MAN(3)GLCNAC(2)-PP-DOL ALPHA-1,2-MANNOSYLTRANSFERASE"/>
    <property type="match status" value="1"/>
</dbReference>
<evidence type="ECO:0000313" key="4">
    <source>
        <dbReference type="Proteomes" id="UP000007148"/>
    </source>
</evidence>
<dbReference type="Proteomes" id="UP000007148">
    <property type="component" value="Unassembled WGS sequence"/>
</dbReference>
<proteinExistence type="predicted"/>
<sequence length="100" mass="10978">MVEEHFGIGIVEFMGAGLIPVVHASGGPVMDIVVPFEGEPTGFHAVTVDEFATQLHKALTLPPEEALAMRERARRSSERFSTTAFEHGFGALWEDVRELL</sequence>
<feature type="domain" description="Glycosyl transferase family 1" evidence="2">
    <location>
        <begin position="4"/>
        <end position="75"/>
    </location>
</feature>
<evidence type="ECO:0000256" key="1">
    <source>
        <dbReference type="ARBA" id="ARBA00022676"/>
    </source>
</evidence>
<dbReference type="GO" id="GO:0006487">
    <property type="term" value="P:protein N-linked glycosylation"/>
    <property type="evidence" value="ECO:0007669"/>
    <property type="project" value="TreeGrafter"/>
</dbReference>
<keyword evidence="4" id="KW-1185">Reference proteome</keyword>
<dbReference type="PANTHER" id="PTHR45919:SF1">
    <property type="entry name" value="GDP-MAN:MAN(3)GLCNAC(2)-PP-DOL ALPHA-1,2-MANNOSYLTRANSFERASE"/>
    <property type="match status" value="1"/>
</dbReference>
<dbReference type="InterPro" id="IPR038013">
    <property type="entry name" value="ALG11"/>
</dbReference>
<gene>
    <name evidence="3" type="ORF">PIIN_09117</name>
</gene>
<keyword evidence="1" id="KW-0328">Glycosyltransferase</keyword>
<dbReference type="eggNOG" id="KOG1387">
    <property type="taxonomic scope" value="Eukaryota"/>
</dbReference>
<dbReference type="OrthoDB" id="2276068at2759"/>
<dbReference type="HOGENOM" id="CLU_154818_0_0_1"/>
<evidence type="ECO:0000259" key="2">
    <source>
        <dbReference type="Pfam" id="PF00534"/>
    </source>
</evidence>
<dbReference type="Gene3D" id="3.40.50.2000">
    <property type="entry name" value="Glycogen Phosphorylase B"/>
    <property type="match status" value="1"/>
</dbReference>
<keyword evidence="1" id="KW-0808">Transferase</keyword>
<reference evidence="3 4" key="1">
    <citation type="journal article" date="2011" name="PLoS Pathog.">
        <title>Endophytic Life Strategies Decoded by Genome and Transcriptome Analyses of the Mutualistic Root Symbiont Piriformospora indica.</title>
        <authorList>
            <person name="Zuccaro A."/>
            <person name="Lahrmann U."/>
            <person name="Guldener U."/>
            <person name="Langen G."/>
            <person name="Pfiffi S."/>
            <person name="Biedenkopf D."/>
            <person name="Wong P."/>
            <person name="Samans B."/>
            <person name="Grimm C."/>
            <person name="Basiewicz M."/>
            <person name="Murat C."/>
            <person name="Martin F."/>
            <person name="Kogel K.H."/>
        </authorList>
    </citation>
    <scope>NUCLEOTIDE SEQUENCE [LARGE SCALE GENOMIC DNA]</scope>
    <source>
        <strain evidence="3 4">DSM 11827</strain>
    </source>
</reference>
<dbReference type="EMBL" id="CAFZ01000402">
    <property type="protein sequence ID" value="CCA75133.1"/>
    <property type="molecule type" value="Genomic_DNA"/>
</dbReference>